<feature type="transmembrane region" description="Helical" evidence="1">
    <location>
        <begin position="47"/>
        <end position="65"/>
    </location>
</feature>
<feature type="transmembrane region" description="Helical" evidence="1">
    <location>
        <begin position="77"/>
        <end position="94"/>
    </location>
</feature>
<dbReference type="AlphaFoldDB" id="A0AAN4UB22"/>
<dbReference type="Pfam" id="PF13687">
    <property type="entry name" value="DUF4153"/>
    <property type="match status" value="1"/>
</dbReference>
<keyword evidence="1" id="KW-0472">Membrane</keyword>
<dbReference type="EMBL" id="BKBQ01000016">
    <property type="protein sequence ID" value="GEQ54372.1"/>
    <property type="molecule type" value="Genomic_DNA"/>
</dbReference>
<evidence type="ECO:0000256" key="1">
    <source>
        <dbReference type="SAM" id="Phobius"/>
    </source>
</evidence>
<dbReference type="InterPro" id="IPR025291">
    <property type="entry name" value="DUF4153"/>
</dbReference>
<reference evidence="3" key="2">
    <citation type="journal article" date="2020" name="Int. Dairy J.">
        <title>Lactic acid bacterial diversity in Brie cheese focusing on salt concentration and pH of isolation medium and characterisation of halophilic and alkaliphilic lactic acid bacterial isolates.</title>
        <authorList>
            <person name="Unno R."/>
            <person name="Matsutani M."/>
            <person name="Suzuki T."/>
            <person name="Kodama K."/>
            <person name="Matsushita H."/>
            <person name="Yamasato K."/>
            <person name="Koizumi Y."/>
            <person name="Ishikawa M."/>
        </authorList>
    </citation>
    <scope>NUCLEOTIDE SEQUENCE</scope>
    <source>
        <strain evidence="3">7C1</strain>
        <strain evidence="2">8C4</strain>
    </source>
</reference>
<protein>
    <submittedName>
        <fullName evidence="3">DUF4153 domain-containing protein</fullName>
    </submittedName>
</protein>
<sequence>MKVISRIQKRLEIISTAVWRFWFPTTAFAMTTIFALITIEGEGKQEEIVASVVAGLLGICMQLFIERLQIKQLSQKAVIYFMGLMASFGYYFYLQANTLNNYPTEVRTAILFLILLAAVVWIPSIKQSFVAFSKSLFLFIKAHFTALLSALVLMLGIYAVIGTYSFLISGINNRIYEWIAAIVWCGFFPLYFLSLLPVFPIKEEKENENYQKAVHMPKFFEVLLSYIIIPVILAYTMILILYIVKNITGSFWEDELLEPLLNGYIIAGWSTLYLIETISNKMVQFFQKYFPILLLIVTLFQTTATIFTIQRFGITDGRYFISLLLLFSFISSVLYIFKSMKIRITPLLLLALTIISILPGIGAVPVGNFSQSQQLDNVLVENNMLENNQIHPSESISNQDKEKIVKSVQYLRKTEYLNNISYLPNSSLYANEFSEVFGFKPYRYDKNNDVEQPSRQFFVEMTNDSTQEFNVEKADIMVPLQISDGTFIPDNKDQLAMTYNKEKYHLDWDETVDANTVLHLSDEADQTLINFDLTFLRKLKKLTEDWNSETLPAKELIFETENKNVKLTLAITSLRVEENTPIEGEFYLFITFKS</sequence>
<feature type="transmembrane region" description="Helical" evidence="1">
    <location>
        <begin position="106"/>
        <end position="123"/>
    </location>
</feature>
<feature type="transmembrane region" description="Helical" evidence="1">
    <location>
        <begin position="344"/>
        <end position="364"/>
    </location>
</feature>
<organism evidence="3 4">
    <name type="scientific">Tetragenococcus koreensis</name>
    <dbReference type="NCBI Taxonomy" id="290335"/>
    <lineage>
        <taxon>Bacteria</taxon>
        <taxon>Bacillati</taxon>
        <taxon>Bacillota</taxon>
        <taxon>Bacilli</taxon>
        <taxon>Lactobacillales</taxon>
        <taxon>Enterococcaceae</taxon>
        <taxon>Tetragenococcus</taxon>
    </lineage>
</organism>
<keyword evidence="1" id="KW-0812">Transmembrane</keyword>
<name>A0AAN4UB22_9ENTE</name>
<evidence type="ECO:0000313" key="5">
    <source>
        <dbReference type="Proteomes" id="UP000886607"/>
    </source>
</evidence>
<feature type="transmembrane region" description="Helical" evidence="1">
    <location>
        <begin position="319"/>
        <end position="337"/>
    </location>
</feature>
<dbReference type="Proteomes" id="UP000886597">
    <property type="component" value="Unassembled WGS sequence"/>
</dbReference>
<dbReference type="RefSeq" id="WP_202583929.1">
    <property type="nucleotide sequence ID" value="NZ_BKBO01000016.1"/>
</dbReference>
<reference evidence="3" key="1">
    <citation type="submission" date="2019-08" db="EMBL/GenBank/DDBJ databases">
        <authorList>
            <person name="Ishikawa M."/>
            <person name="Suzuki T."/>
            <person name="Matsutani M."/>
        </authorList>
    </citation>
    <scope>NUCLEOTIDE SEQUENCE</scope>
    <source>
        <strain evidence="3">7C1</strain>
        <strain evidence="2">8C4</strain>
    </source>
</reference>
<evidence type="ECO:0000313" key="2">
    <source>
        <dbReference type="EMBL" id="GEQ49354.1"/>
    </source>
</evidence>
<dbReference type="Proteomes" id="UP000886607">
    <property type="component" value="Unassembled WGS sequence"/>
</dbReference>
<proteinExistence type="predicted"/>
<dbReference type="EMBL" id="BKBO01000016">
    <property type="protein sequence ID" value="GEQ49354.1"/>
    <property type="molecule type" value="Genomic_DNA"/>
</dbReference>
<gene>
    <name evidence="2" type="ORF">TK11N_12060</name>
    <name evidence="3" type="ORF">TK2N_12160</name>
</gene>
<comment type="caution">
    <text evidence="3">The sequence shown here is derived from an EMBL/GenBank/DDBJ whole genome shotgun (WGS) entry which is preliminary data.</text>
</comment>
<evidence type="ECO:0000313" key="4">
    <source>
        <dbReference type="Proteomes" id="UP000886597"/>
    </source>
</evidence>
<feature type="transmembrane region" description="Helical" evidence="1">
    <location>
        <begin position="290"/>
        <end position="313"/>
    </location>
</feature>
<feature type="transmembrane region" description="Helical" evidence="1">
    <location>
        <begin position="256"/>
        <end position="278"/>
    </location>
</feature>
<feature type="transmembrane region" description="Helical" evidence="1">
    <location>
        <begin position="21"/>
        <end position="41"/>
    </location>
</feature>
<feature type="transmembrane region" description="Helical" evidence="1">
    <location>
        <begin position="222"/>
        <end position="244"/>
    </location>
</feature>
<keyword evidence="1" id="KW-1133">Transmembrane helix</keyword>
<keyword evidence="5" id="KW-1185">Reference proteome</keyword>
<evidence type="ECO:0000313" key="3">
    <source>
        <dbReference type="EMBL" id="GEQ54372.1"/>
    </source>
</evidence>
<accession>A0AAN4UB22</accession>
<feature type="transmembrane region" description="Helical" evidence="1">
    <location>
        <begin position="144"/>
        <end position="166"/>
    </location>
</feature>
<feature type="transmembrane region" description="Helical" evidence="1">
    <location>
        <begin position="178"/>
        <end position="201"/>
    </location>
</feature>